<organism evidence="1 2">
    <name type="scientific">Silvibacterium dinghuense</name>
    <dbReference type="NCBI Taxonomy" id="1560006"/>
    <lineage>
        <taxon>Bacteria</taxon>
        <taxon>Pseudomonadati</taxon>
        <taxon>Acidobacteriota</taxon>
        <taxon>Terriglobia</taxon>
        <taxon>Terriglobales</taxon>
        <taxon>Acidobacteriaceae</taxon>
        <taxon>Silvibacterium</taxon>
    </lineage>
</organism>
<keyword evidence="2" id="KW-1185">Reference proteome</keyword>
<dbReference type="Proteomes" id="UP000290253">
    <property type="component" value="Unassembled WGS sequence"/>
</dbReference>
<proteinExistence type="predicted"/>
<accession>A0A4Q1SE92</accession>
<name>A0A4Q1SE92_9BACT</name>
<reference evidence="1 2" key="1">
    <citation type="journal article" date="2016" name="Int. J. Syst. Evol. Microbiol.">
        <title>Acidipila dinghuensis sp. nov., an acidobacterium isolated from forest soil.</title>
        <authorList>
            <person name="Jiang Y.W."/>
            <person name="Wang J."/>
            <person name="Chen M.H."/>
            <person name="Lv Y.Y."/>
            <person name="Qiu L.H."/>
        </authorList>
    </citation>
    <scope>NUCLEOTIDE SEQUENCE [LARGE SCALE GENOMIC DNA]</scope>
    <source>
        <strain evidence="1 2">DHOF10</strain>
    </source>
</reference>
<comment type="caution">
    <text evidence="1">The sequence shown here is derived from an EMBL/GenBank/DDBJ whole genome shotgun (WGS) entry which is preliminary data.</text>
</comment>
<evidence type="ECO:0000313" key="1">
    <source>
        <dbReference type="EMBL" id="RXS95437.1"/>
    </source>
</evidence>
<sequence>MMQDAMNTLMLVCASVASLALGVLAAYGICRLAFTVFRAHAQSVAASRVASVKQEPVQQVS</sequence>
<dbReference type="AlphaFoldDB" id="A0A4Q1SE92"/>
<dbReference type="EMBL" id="SDMK01000002">
    <property type="protein sequence ID" value="RXS95437.1"/>
    <property type="molecule type" value="Genomic_DNA"/>
</dbReference>
<evidence type="ECO:0000313" key="2">
    <source>
        <dbReference type="Proteomes" id="UP000290253"/>
    </source>
</evidence>
<gene>
    <name evidence="1" type="ORF">ESZ00_12730</name>
</gene>
<protein>
    <submittedName>
        <fullName evidence="1">Uncharacterized protein</fullName>
    </submittedName>
</protein>